<dbReference type="InterPro" id="IPR013087">
    <property type="entry name" value="Znf_C2H2_type"/>
</dbReference>
<dbReference type="WBParaSite" id="Hba_17592">
    <property type="protein sequence ID" value="Hba_17592"/>
    <property type="gene ID" value="Hba_17592"/>
</dbReference>
<dbReference type="GO" id="GO:0016567">
    <property type="term" value="P:protein ubiquitination"/>
    <property type="evidence" value="ECO:0007669"/>
    <property type="project" value="TreeGrafter"/>
</dbReference>
<dbReference type="EC" id="2.3.2.27" evidence="3"/>
<comment type="pathway">
    <text evidence="2">Protein modification; protein ubiquitination.</text>
</comment>
<evidence type="ECO:0000256" key="7">
    <source>
        <dbReference type="ARBA" id="ARBA00035113"/>
    </source>
</evidence>
<dbReference type="Proteomes" id="UP000095283">
    <property type="component" value="Unplaced"/>
</dbReference>
<feature type="region of interest" description="Disordered" evidence="9">
    <location>
        <begin position="885"/>
        <end position="911"/>
    </location>
</feature>
<dbReference type="PANTHER" id="PTHR22938">
    <property type="entry name" value="ZINC FINGER PROTEIN 598"/>
    <property type="match status" value="1"/>
</dbReference>
<evidence type="ECO:0000256" key="2">
    <source>
        <dbReference type="ARBA" id="ARBA00004906"/>
    </source>
</evidence>
<dbReference type="InterPro" id="IPR044288">
    <property type="entry name" value="ZNF598/HEL2"/>
</dbReference>
<organism evidence="11 12">
    <name type="scientific">Heterorhabditis bacteriophora</name>
    <name type="common">Entomopathogenic nematode worm</name>
    <dbReference type="NCBI Taxonomy" id="37862"/>
    <lineage>
        <taxon>Eukaryota</taxon>
        <taxon>Metazoa</taxon>
        <taxon>Ecdysozoa</taxon>
        <taxon>Nematoda</taxon>
        <taxon>Chromadorea</taxon>
        <taxon>Rhabditida</taxon>
        <taxon>Rhabditina</taxon>
        <taxon>Rhabditomorpha</taxon>
        <taxon>Strongyloidea</taxon>
        <taxon>Heterorhabditidae</taxon>
        <taxon>Heterorhabditis</taxon>
    </lineage>
</organism>
<keyword evidence="4" id="KW-0479">Metal-binding</keyword>
<keyword evidence="6" id="KW-0862">Zinc</keyword>
<dbReference type="PROSITE" id="PS50089">
    <property type="entry name" value="ZF_RING_2"/>
    <property type="match status" value="1"/>
</dbReference>
<evidence type="ECO:0000313" key="11">
    <source>
        <dbReference type="Proteomes" id="UP000095283"/>
    </source>
</evidence>
<evidence type="ECO:0000256" key="1">
    <source>
        <dbReference type="ARBA" id="ARBA00000900"/>
    </source>
</evidence>
<dbReference type="InterPro" id="IPR013083">
    <property type="entry name" value="Znf_RING/FYVE/PHD"/>
</dbReference>
<feature type="compositionally biased region" description="Basic and acidic residues" evidence="9">
    <location>
        <begin position="340"/>
        <end position="355"/>
    </location>
</feature>
<feature type="compositionally biased region" description="Basic residues" evidence="9">
    <location>
        <begin position="19"/>
        <end position="29"/>
    </location>
</feature>
<proteinExistence type="inferred from homology"/>
<dbReference type="GO" id="GO:0008270">
    <property type="term" value="F:zinc ion binding"/>
    <property type="evidence" value="ECO:0007669"/>
    <property type="project" value="UniProtKB-KW"/>
</dbReference>
<dbReference type="SMART" id="SM00355">
    <property type="entry name" value="ZnF_C2H2"/>
    <property type="match status" value="2"/>
</dbReference>
<evidence type="ECO:0000256" key="9">
    <source>
        <dbReference type="SAM" id="MobiDB-lite"/>
    </source>
</evidence>
<evidence type="ECO:0000256" key="5">
    <source>
        <dbReference type="ARBA" id="ARBA00022771"/>
    </source>
</evidence>
<dbReference type="InterPro" id="IPR001841">
    <property type="entry name" value="Znf_RING"/>
</dbReference>
<evidence type="ECO:0000256" key="4">
    <source>
        <dbReference type="ARBA" id="ARBA00022723"/>
    </source>
</evidence>
<dbReference type="SUPFAM" id="SSF57850">
    <property type="entry name" value="RING/U-box"/>
    <property type="match status" value="1"/>
</dbReference>
<dbReference type="GO" id="GO:0061630">
    <property type="term" value="F:ubiquitin protein ligase activity"/>
    <property type="evidence" value="ECO:0007669"/>
    <property type="project" value="UniProtKB-EC"/>
</dbReference>
<dbReference type="GO" id="GO:0043022">
    <property type="term" value="F:ribosome binding"/>
    <property type="evidence" value="ECO:0007669"/>
    <property type="project" value="TreeGrafter"/>
</dbReference>
<dbReference type="CDD" id="cd16615">
    <property type="entry name" value="RING-HC_ZNF598"/>
    <property type="match status" value="1"/>
</dbReference>
<feature type="compositionally biased region" description="Polar residues" evidence="9">
    <location>
        <begin position="396"/>
        <end position="411"/>
    </location>
</feature>
<dbReference type="AlphaFoldDB" id="A0A1I7XJC2"/>
<keyword evidence="5 8" id="KW-0863">Zinc-finger</keyword>
<comment type="catalytic activity">
    <reaction evidence="1">
        <text>S-ubiquitinyl-[E2 ubiquitin-conjugating enzyme]-L-cysteine + [acceptor protein]-L-lysine = [E2 ubiquitin-conjugating enzyme]-L-cysteine + N(6)-ubiquitinyl-[acceptor protein]-L-lysine.</text>
        <dbReference type="EC" id="2.3.2.27"/>
    </reaction>
</comment>
<dbReference type="GO" id="GO:0072344">
    <property type="term" value="P:rescue of stalled ribosome"/>
    <property type="evidence" value="ECO:0007669"/>
    <property type="project" value="InterPro"/>
</dbReference>
<accession>A0A1I7XJC2</accession>
<dbReference type="InterPro" id="IPR017907">
    <property type="entry name" value="Znf_RING_CS"/>
</dbReference>
<dbReference type="Pfam" id="PF25447">
    <property type="entry name" value="RING_ZNF598"/>
    <property type="match status" value="1"/>
</dbReference>
<protein>
    <recommendedName>
        <fullName evidence="3">RING-type E3 ubiquitin transferase</fullName>
        <ecNumber evidence="3">2.3.2.27</ecNumber>
    </recommendedName>
</protein>
<evidence type="ECO:0000256" key="8">
    <source>
        <dbReference type="PROSITE-ProRule" id="PRU00175"/>
    </source>
</evidence>
<comment type="similarity">
    <text evidence="7">Belongs to the ZNF598/HEL2 family.</text>
</comment>
<feature type="region of interest" description="Disordered" evidence="9">
    <location>
        <begin position="396"/>
        <end position="440"/>
    </location>
</feature>
<dbReference type="PANTHER" id="PTHR22938:SF0">
    <property type="entry name" value="E3 UBIQUITIN-PROTEIN LIGASE ZNF598"/>
    <property type="match status" value="1"/>
</dbReference>
<name>A0A1I7XJC2_HETBA</name>
<feature type="region of interest" description="Disordered" evidence="9">
    <location>
        <begin position="1"/>
        <end position="35"/>
    </location>
</feature>
<reference evidence="12" key="1">
    <citation type="submission" date="2016-11" db="UniProtKB">
        <authorList>
            <consortium name="WormBaseParasite"/>
        </authorList>
    </citation>
    <scope>IDENTIFICATION</scope>
</reference>
<evidence type="ECO:0000256" key="6">
    <source>
        <dbReference type="ARBA" id="ARBA00022833"/>
    </source>
</evidence>
<feature type="compositionally biased region" description="Low complexity" evidence="9">
    <location>
        <begin position="360"/>
        <end position="371"/>
    </location>
</feature>
<dbReference type="Gene3D" id="3.30.40.10">
    <property type="entry name" value="Zinc/RING finger domain, C3HC4 (zinc finger)"/>
    <property type="match status" value="1"/>
</dbReference>
<evidence type="ECO:0000313" key="12">
    <source>
        <dbReference type="WBParaSite" id="Hba_17592"/>
    </source>
</evidence>
<sequence>MSDKKNSNNSKAACGDAKKKSRVGNRNKKPINIDNRDSSQCVVNSNCQNGSQVLHNHRVDMKKYEKMIGAAKVRINEETNQLTDIKDNFADIRLDGAELEECTICCKPNDLFGLGLCRHPVCVECAIRIRVLSKNTSCPVCRRNIDQLVFVFTSSGLDTVPLLFPLSGHPDEARYGVTFENSQAGVRYEKYLAHVCKICTSPEGERMEFSTFISLRQHMATSHHLSYCHICTENLNLFSRERRTYNRDGLQRHIRVGDFDDRSQRGINSSLLLSHDALLNHYKEDHYLCEADECKNVGIAFANQLDLNLHKSKEHSGKRTGLALDFQFSDRQHVGSSRSQRRDPAPQISRQRERIAVVPQQSQQHQSSQASDFVVVPSAQSSNRNIKYNLAPAYTPQQQDFPSLSGPTSVTAPPPELRPNDFPRLNRVNHPGQTSSSKKVIKTSLVEDAFPSLGRPESSSSQIKKQQGVAPSWIIDEDERVGSHSAGSSVQLSASIRETTNVERHHPPTSRVQKIVEDYPALPTSASRNLNNSVWGKKNIKGSNVVVGCTVPKNYGKKKALPEPELWPDRITTAATEELTEEEWKEIPLKSKKSTRKPGKEKSIKESLKPVNPTTLEDIGTMIGTSVSSVMNDSTKWDQVDENHEKSEKKVKTRLGDKEVMVIGRLNSNGNKLKNNKDSKARESDSSIYISGMQEKIDLLQKIESQPELEVKENASMVGEQHREEIIIKTTEVENEKTSMKMESLITSQRKTSEERIGQGSSTTQEQSTIFGSLFNFPSMSSLFSGLSRSNIVSDKPALPTTHILDDNCPSISVNSAKYTDRPPGLSTVVPVVSPTLSPSIMSGPPPGFENVQPSNCPPGLQLSQKKALFSMAPFISNDDIKEASACGTSQSDNDGWMKNEKKKKGSHRHL</sequence>
<feature type="region of interest" description="Disordered" evidence="9">
    <location>
        <begin position="328"/>
        <end position="374"/>
    </location>
</feature>
<dbReference type="PROSITE" id="PS00518">
    <property type="entry name" value="ZF_RING_1"/>
    <property type="match status" value="1"/>
</dbReference>
<keyword evidence="11" id="KW-1185">Reference proteome</keyword>
<feature type="domain" description="RING-type" evidence="10">
    <location>
        <begin position="102"/>
        <end position="142"/>
    </location>
</feature>
<feature type="compositionally biased region" description="Basic residues" evidence="9">
    <location>
        <begin position="901"/>
        <end position="911"/>
    </location>
</feature>
<dbReference type="InterPro" id="IPR041888">
    <property type="entry name" value="RING-HC_ZNF598/HEL2"/>
</dbReference>
<evidence type="ECO:0000256" key="3">
    <source>
        <dbReference type="ARBA" id="ARBA00012483"/>
    </source>
</evidence>
<evidence type="ECO:0000259" key="10">
    <source>
        <dbReference type="PROSITE" id="PS50089"/>
    </source>
</evidence>